<comment type="caution">
    <text evidence="3">The sequence shown here is derived from an EMBL/GenBank/DDBJ whole genome shotgun (WGS) entry which is preliminary data.</text>
</comment>
<dbReference type="RefSeq" id="WP_380126999.1">
    <property type="nucleotide sequence ID" value="NZ_JBHSIU010000101.1"/>
</dbReference>
<organism evidence="3 4">
    <name type="scientific">Dactylosporangium cerinum</name>
    <dbReference type="NCBI Taxonomy" id="1434730"/>
    <lineage>
        <taxon>Bacteria</taxon>
        <taxon>Bacillati</taxon>
        <taxon>Actinomycetota</taxon>
        <taxon>Actinomycetes</taxon>
        <taxon>Micromonosporales</taxon>
        <taxon>Micromonosporaceae</taxon>
        <taxon>Dactylosporangium</taxon>
    </lineage>
</organism>
<sequence length="161" mass="16977">MNETGTGPAFRPQFELGTDGPGAIVVGLDGSTPSLRAAAYAAGLARRQRTRLVAVYVRTRAAAFLSLADHSGIAITTAIAAQDETEAQLRDLVHSHSRVWDVDARLVVRSGDPLNVLSDVAREVHAEAVIVGKSASVAHRIAGSLAVRLVHCGRWPVTVVP</sequence>
<proteinExistence type="inferred from homology"/>
<dbReference type="InterPro" id="IPR014729">
    <property type="entry name" value="Rossmann-like_a/b/a_fold"/>
</dbReference>
<dbReference type="Proteomes" id="UP001595912">
    <property type="component" value="Unassembled WGS sequence"/>
</dbReference>
<dbReference type="SUPFAM" id="SSF52402">
    <property type="entry name" value="Adenine nucleotide alpha hydrolases-like"/>
    <property type="match status" value="1"/>
</dbReference>
<dbReference type="PANTHER" id="PTHR46268:SF6">
    <property type="entry name" value="UNIVERSAL STRESS PROTEIN UP12"/>
    <property type="match status" value="1"/>
</dbReference>
<accession>A0ABV9WCC5</accession>
<feature type="domain" description="UspA" evidence="2">
    <location>
        <begin position="24"/>
        <end position="161"/>
    </location>
</feature>
<name>A0ABV9WCC5_9ACTN</name>
<reference evidence="4" key="1">
    <citation type="journal article" date="2019" name="Int. J. Syst. Evol. Microbiol.">
        <title>The Global Catalogue of Microorganisms (GCM) 10K type strain sequencing project: providing services to taxonomists for standard genome sequencing and annotation.</title>
        <authorList>
            <consortium name="The Broad Institute Genomics Platform"/>
            <consortium name="The Broad Institute Genome Sequencing Center for Infectious Disease"/>
            <person name="Wu L."/>
            <person name="Ma J."/>
        </authorList>
    </citation>
    <scope>NUCLEOTIDE SEQUENCE [LARGE SCALE GENOMIC DNA]</scope>
    <source>
        <strain evidence="4">CGMCC 4.7152</strain>
    </source>
</reference>
<evidence type="ECO:0000313" key="3">
    <source>
        <dbReference type="EMBL" id="MFC5006375.1"/>
    </source>
</evidence>
<protein>
    <submittedName>
        <fullName evidence="3">Universal stress protein</fullName>
    </submittedName>
</protein>
<comment type="similarity">
    <text evidence="1">Belongs to the universal stress protein A family.</text>
</comment>
<evidence type="ECO:0000313" key="4">
    <source>
        <dbReference type="Proteomes" id="UP001595912"/>
    </source>
</evidence>
<evidence type="ECO:0000256" key="1">
    <source>
        <dbReference type="ARBA" id="ARBA00008791"/>
    </source>
</evidence>
<dbReference type="PANTHER" id="PTHR46268">
    <property type="entry name" value="STRESS RESPONSE PROTEIN NHAX"/>
    <property type="match status" value="1"/>
</dbReference>
<dbReference type="Gene3D" id="3.40.50.620">
    <property type="entry name" value="HUPs"/>
    <property type="match status" value="1"/>
</dbReference>
<dbReference type="EMBL" id="JBHSIU010000101">
    <property type="protein sequence ID" value="MFC5006375.1"/>
    <property type="molecule type" value="Genomic_DNA"/>
</dbReference>
<gene>
    <name evidence="3" type="ORF">ACFPIJ_52220</name>
</gene>
<dbReference type="InterPro" id="IPR006016">
    <property type="entry name" value="UspA"/>
</dbReference>
<evidence type="ECO:0000259" key="2">
    <source>
        <dbReference type="Pfam" id="PF00582"/>
    </source>
</evidence>
<dbReference type="Pfam" id="PF00582">
    <property type="entry name" value="Usp"/>
    <property type="match status" value="1"/>
</dbReference>
<keyword evidence="4" id="KW-1185">Reference proteome</keyword>